<dbReference type="Proteomes" id="UP001201262">
    <property type="component" value="Unassembled WGS sequence"/>
</dbReference>
<dbReference type="InterPro" id="IPR018786">
    <property type="entry name" value="Mit_KHE1"/>
</dbReference>
<protein>
    <submittedName>
        <fullName evidence="3">Mitochondrial K+-H+ exchange-related-domain-containing protein</fullName>
    </submittedName>
</protein>
<dbReference type="Pfam" id="PF10173">
    <property type="entry name" value="Mit_KHE1"/>
    <property type="match status" value="1"/>
</dbReference>
<feature type="transmembrane region" description="Helical" evidence="2">
    <location>
        <begin position="126"/>
        <end position="154"/>
    </location>
</feature>
<accession>A0AAD4KU35</accession>
<comment type="caution">
    <text evidence="3">The sequence shown here is derived from an EMBL/GenBank/DDBJ whole genome shotgun (WGS) entry which is preliminary data.</text>
</comment>
<keyword evidence="2" id="KW-0812">Transmembrane</keyword>
<keyword evidence="4" id="KW-1185">Reference proteome</keyword>
<dbReference type="GO" id="GO:0006813">
    <property type="term" value="P:potassium ion transport"/>
    <property type="evidence" value="ECO:0007669"/>
    <property type="project" value="TreeGrafter"/>
</dbReference>
<evidence type="ECO:0000313" key="3">
    <source>
        <dbReference type="EMBL" id="KAH8698454.1"/>
    </source>
</evidence>
<organism evidence="3 4">
    <name type="scientific">Talaromyces proteolyticus</name>
    <dbReference type="NCBI Taxonomy" id="1131652"/>
    <lineage>
        <taxon>Eukaryota</taxon>
        <taxon>Fungi</taxon>
        <taxon>Dikarya</taxon>
        <taxon>Ascomycota</taxon>
        <taxon>Pezizomycotina</taxon>
        <taxon>Eurotiomycetes</taxon>
        <taxon>Eurotiomycetidae</taxon>
        <taxon>Eurotiales</taxon>
        <taxon>Trichocomaceae</taxon>
        <taxon>Talaromyces</taxon>
        <taxon>Talaromyces sect. Bacilispori</taxon>
    </lineage>
</organism>
<reference evidence="3" key="1">
    <citation type="submission" date="2021-12" db="EMBL/GenBank/DDBJ databases">
        <title>Convergent genome expansion in fungi linked to evolution of root-endophyte symbiosis.</title>
        <authorList>
            <consortium name="DOE Joint Genome Institute"/>
            <person name="Ke Y.-H."/>
            <person name="Bonito G."/>
            <person name="Liao H.-L."/>
            <person name="Looney B."/>
            <person name="Rojas-Flechas A."/>
            <person name="Nash J."/>
            <person name="Hameed K."/>
            <person name="Schadt C."/>
            <person name="Martin F."/>
            <person name="Crous P.W."/>
            <person name="Miettinen O."/>
            <person name="Magnuson J.K."/>
            <person name="Labbe J."/>
            <person name="Jacobson D."/>
            <person name="Doktycz M.J."/>
            <person name="Veneault-Fourrey C."/>
            <person name="Kuo A."/>
            <person name="Mondo S."/>
            <person name="Calhoun S."/>
            <person name="Riley R."/>
            <person name="Ohm R."/>
            <person name="LaButti K."/>
            <person name="Andreopoulos B."/>
            <person name="Pangilinan J."/>
            <person name="Nolan M."/>
            <person name="Tritt A."/>
            <person name="Clum A."/>
            <person name="Lipzen A."/>
            <person name="Daum C."/>
            <person name="Barry K."/>
            <person name="Grigoriev I.V."/>
            <person name="Vilgalys R."/>
        </authorList>
    </citation>
    <scope>NUCLEOTIDE SEQUENCE</scope>
    <source>
        <strain evidence="3">PMI_201</strain>
    </source>
</reference>
<dbReference type="PANTHER" id="PTHR28062">
    <property type="entry name" value="K+-H+ EXCHANGE-LIKE PROTEIN"/>
    <property type="match status" value="1"/>
</dbReference>
<evidence type="ECO:0000313" key="4">
    <source>
        <dbReference type="Proteomes" id="UP001201262"/>
    </source>
</evidence>
<dbReference type="GO" id="GO:0005743">
    <property type="term" value="C:mitochondrial inner membrane"/>
    <property type="evidence" value="ECO:0007669"/>
    <property type="project" value="TreeGrafter"/>
</dbReference>
<keyword evidence="2" id="KW-1133">Transmembrane helix</keyword>
<gene>
    <name evidence="3" type="ORF">BGW36DRAFT_376126</name>
</gene>
<dbReference type="GeneID" id="70246133"/>
<feature type="region of interest" description="Disordered" evidence="1">
    <location>
        <begin position="254"/>
        <end position="274"/>
    </location>
</feature>
<evidence type="ECO:0000256" key="2">
    <source>
        <dbReference type="SAM" id="Phobius"/>
    </source>
</evidence>
<dbReference type="RefSeq" id="XP_046072918.1">
    <property type="nucleotide sequence ID" value="XM_046215846.1"/>
</dbReference>
<evidence type="ECO:0000256" key="1">
    <source>
        <dbReference type="SAM" id="MobiDB-lite"/>
    </source>
</evidence>
<dbReference type="PANTHER" id="PTHR28062:SF1">
    <property type="entry name" value="TRANSMEMBRANE PROTEIN"/>
    <property type="match status" value="1"/>
</dbReference>
<dbReference type="EMBL" id="JAJTJA010000005">
    <property type="protein sequence ID" value="KAH8698454.1"/>
    <property type="molecule type" value="Genomic_DNA"/>
</dbReference>
<proteinExistence type="predicted"/>
<sequence>MRLFLIPISTRRAFVYCQSPQFRTIGVIDRITDKAAATWAKWERAEKGWKKQLVTYGHVILQRIPYEEWGLKSIPPLNTRQLIEESKRDHPIDVMFPGNAIKKDQVLSVLRTLGTERQELDRRKMWWCFGIAPLTAPIALIPVVPNIPFFYLVYRGWSHWRALNGSRHLVYLLDHDMAKPHAFTRLEKFYSTRLLRGEAQGKIALKPGSMPEEPDGRERLLLEKEDGRELGEILEAPGIAIEVERAVLQIRKKLEAEQQPKKQARSENDEKKNF</sequence>
<dbReference type="AlphaFoldDB" id="A0AAD4KU35"/>
<name>A0AAD4KU35_9EURO</name>
<keyword evidence="2" id="KW-0472">Membrane</keyword>
<dbReference type="GO" id="GO:1902600">
    <property type="term" value="P:proton transmembrane transport"/>
    <property type="evidence" value="ECO:0007669"/>
    <property type="project" value="TreeGrafter"/>
</dbReference>